<accession>A0A0F7UIN9</accession>
<evidence type="ECO:0000256" key="2">
    <source>
        <dbReference type="SAM" id="MobiDB-lite"/>
    </source>
</evidence>
<feature type="region of interest" description="Disordered" evidence="2">
    <location>
        <begin position="306"/>
        <end position="388"/>
    </location>
</feature>
<organism evidence="3">
    <name type="scientific">Neospora caninum (strain Liverpool)</name>
    <dbReference type="NCBI Taxonomy" id="572307"/>
    <lineage>
        <taxon>Eukaryota</taxon>
        <taxon>Sar</taxon>
        <taxon>Alveolata</taxon>
        <taxon>Apicomplexa</taxon>
        <taxon>Conoidasida</taxon>
        <taxon>Coccidia</taxon>
        <taxon>Eucoccidiorida</taxon>
        <taxon>Eimeriorina</taxon>
        <taxon>Sarcocystidae</taxon>
        <taxon>Neospora</taxon>
    </lineage>
</organism>
<reference evidence="3" key="1">
    <citation type="journal article" date="2015" name="PLoS ONE">
        <title>Comprehensive Evaluation of Toxoplasma gondii VEG and Neospora caninum LIV Genomes with Tachyzoite Stage Transcriptome and Proteome Defines Novel Transcript Features.</title>
        <authorList>
            <person name="Ramaprasad A."/>
            <person name="Mourier T."/>
            <person name="Naeem R."/>
            <person name="Malas T.B."/>
            <person name="Moussa E."/>
            <person name="Panigrahi A."/>
            <person name="Vermont S.J."/>
            <person name="Otto T.D."/>
            <person name="Wastling J."/>
            <person name="Pain A."/>
        </authorList>
    </citation>
    <scope>NUCLEOTIDE SEQUENCE</scope>
    <source>
        <strain evidence="3">Liverpool</strain>
    </source>
</reference>
<feature type="compositionally biased region" description="Low complexity" evidence="2">
    <location>
        <begin position="17"/>
        <end position="27"/>
    </location>
</feature>
<feature type="compositionally biased region" description="Acidic residues" evidence="2">
    <location>
        <begin position="76"/>
        <end position="87"/>
    </location>
</feature>
<feature type="compositionally biased region" description="Acidic residues" evidence="2">
    <location>
        <begin position="337"/>
        <end position="349"/>
    </location>
</feature>
<protein>
    <submittedName>
        <fullName evidence="3">Uncharacterized protein</fullName>
    </submittedName>
</protein>
<dbReference type="EMBL" id="LN714484">
    <property type="protein sequence ID" value="CEL68445.1"/>
    <property type="molecule type" value="Genomic_DNA"/>
</dbReference>
<dbReference type="AlphaFoldDB" id="A0A0F7UIN9"/>
<evidence type="ECO:0000256" key="1">
    <source>
        <dbReference type="SAM" id="Coils"/>
    </source>
</evidence>
<gene>
    <name evidence="3" type="ORF">BN1204_042120</name>
</gene>
<keyword evidence="1" id="KW-0175">Coiled coil</keyword>
<evidence type="ECO:0000313" key="3">
    <source>
        <dbReference type="EMBL" id="CEL68445.1"/>
    </source>
</evidence>
<name>A0A0F7UIN9_NEOCL</name>
<sequence length="427" mass="47617">MDAPPSPSVDGGERTPDSPGRSPSRSDLFFRDAEPTSPSRPDEDEKEGDGPQSQRSAGEDAPPSGEDSGRRRWSPDDDAEDDADDALAPEQVGVAPAASAKRTQRRQPPMNVDTFYVPGESGGKSVAEKDDFFDLYCRLNFMRIQERKFGTVNHGVQRKNQIAELENDVRELKRLVAEKRRRPAGSGEEPETALGEPSLRALAVQLELKSKRLACLKAKRCRDLRLDLNQLLKSLGDQLSDMYPHNESLDRMAQRLDQFSWKAPTWIGYRPLLLQKHKAGAYKRWVDAGCPDPPHSVFQRKLDEPMDSVGEGIDDSANSPGSWHGEKADGANRGPFDEPEDYPPAEDELMGWAESGADAVRQDENTQPALYRSEAPRTEQDASPSLFGDLSEDALRIMEEKKRAAIAKREARLNEKRLAEKQRELVS</sequence>
<feature type="region of interest" description="Disordered" evidence="2">
    <location>
        <begin position="1"/>
        <end position="123"/>
    </location>
</feature>
<feature type="coiled-coil region" evidence="1">
    <location>
        <begin position="155"/>
        <end position="182"/>
    </location>
</feature>
<proteinExistence type="predicted"/>